<gene>
    <name evidence="1" type="ORF">PCC79_11770</name>
</gene>
<sequence length="190" mass="20848">MTRIVLLAGPSGSGKSRLARLLGAHPFRLDDFYRDAGPGLPRAHGIVDWDDPRTWDGAGAVAALPALVRDGVAEVPVYSIAESRRTGMRRETLGECRMVVAEGIFAIELLGLARAAGLVVDPVYLDRNRTLVGVLRLRRDLARKRKPPLVLLRRGYALWRGQPALRRRALAAGFRPLPTMRAAIRELSGD</sequence>
<proteinExistence type="predicted"/>
<reference evidence="1 2" key="1">
    <citation type="journal article" date="2023" name="Environ Microbiome">
        <title>A coral-associated actinobacterium mitigates coral bleaching under heat stress.</title>
        <authorList>
            <person name="Li J."/>
            <person name="Zou Y."/>
            <person name="Li Q."/>
            <person name="Zhang J."/>
            <person name="Bourne D.G."/>
            <person name="Lyu Y."/>
            <person name="Liu C."/>
            <person name="Zhang S."/>
        </authorList>
    </citation>
    <scope>NUCLEOTIDE SEQUENCE [LARGE SCALE GENOMIC DNA]</scope>
    <source>
        <strain evidence="1 2">SCSIO 13291</strain>
    </source>
</reference>
<dbReference type="RefSeq" id="WP_342371931.1">
    <property type="nucleotide sequence ID" value="NZ_CP115965.1"/>
</dbReference>
<dbReference type="InterPro" id="IPR027417">
    <property type="entry name" value="P-loop_NTPase"/>
</dbReference>
<dbReference type="Proteomes" id="UP001434337">
    <property type="component" value="Chromosome"/>
</dbReference>
<evidence type="ECO:0000313" key="1">
    <source>
        <dbReference type="EMBL" id="WZW97577.1"/>
    </source>
</evidence>
<dbReference type="EMBL" id="CP115965">
    <property type="protein sequence ID" value="WZW97577.1"/>
    <property type="molecule type" value="Genomic_DNA"/>
</dbReference>
<accession>A0ABZ3C6Y0</accession>
<evidence type="ECO:0008006" key="3">
    <source>
        <dbReference type="Google" id="ProtNLM"/>
    </source>
</evidence>
<evidence type="ECO:0000313" key="2">
    <source>
        <dbReference type="Proteomes" id="UP001434337"/>
    </source>
</evidence>
<organism evidence="1 2">
    <name type="scientific">Propioniciclava soli</name>
    <dbReference type="NCBI Taxonomy" id="2775081"/>
    <lineage>
        <taxon>Bacteria</taxon>
        <taxon>Bacillati</taxon>
        <taxon>Actinomycetota</taxon>
        <taxon>Actinomycetes</taxon>
        <taxon>Propionibacteriales</taxon>
        <taxon>Propionibacteriaceae</taxon>
        <taxon>Propioniciclava</taxon>
    </lineage>
</organism>
<dbReference type="SUPFAM" id="SSF52540">
    <property type="entry name" value="P-loop containing nucleoside triphosphate hydrolases"/>
    <property type="match status" value="1"/>
</dbReference>
<name>A0ABZ3C6Y0_9ACTN</name>
<protein>
    <recommendedName>
        <fullName evidence="3">Uridine kinase</fullName>
    </recommendedName>
</protein>
<keyword evidence="2" id="KW-1185">Reference proteome</keyword>
<dbReference type="Gene3D" id="3.40.50.300">
    <property type="entry name" value="P-loop containing nucleotide triphosphate hydrolases"/>
    <property type="match status" value="1"/>
</dbReference>